<evidence type="ECO:0000256" key="1">
    <source>
        <dbReference type="SAM" id="SignalP"/>
    </source>
</evidence>
<reference evidence="2" key="1">
    <citation type="submission" date="2019-12" db="EMBL/GenBank/DDBJ databases">
        <title>An insight into the sialome of adult female Ixodes ricinus ticks feeding for 6 days.</title>
        <authorList>
            <person name="Perner J."/>
            <person name="Ribeiro J.M.C."/>
        </authorList>
    </citation>
    <scope>NUCLEOTIDE SEQUENCE</scope>
    <source>
        <strain evidence="2">Semi-engorged</strain>
        <tissue evidence="2">Salivary glands</tissue>
    </source>
</reference>
<feature type="signal peptide" evidence="1">
    <location>
        <begin position="1"/>
        <end position="24"/>
    </location>
</feature>
<dbReference type="EMBL" id="GIFC01009399">
    <property type="protein sequence ID" value="MXU91482.1"/>
    <property type="molecule type" value="Transcribed_RNA"/>
</dbReference>
<sequence length="123" mass="13147">MLVHAIDGLLHSVLLVLMPALGGGSRTNPIKAEVLTMLGNCVLDTEVLLQDGVDVVVVRGRAFREMVAHAVVGGLEFVKFSRICRCGATVRVIFSGQPNERILELLEAAVLLETQKAVASLQA</sequence>
<proteinExistence type="predicted"/>
<name>A0A6B0UP41_IXORI</name>
<keyword evidence="1" id="KW-0732">Signal</keyword>
<protein>
    <submittedName>
        <fullName evidence="2">Putative secreted protein</fullName>
    </submittedName>
</protein>
<evidence type="ECO:0000313" key="2">
    <source>
        <dbReference type="EMBL" id="MXU91482.1"/>
    </source>
</evidence>
<dbReference type="AlphaFoldDB" id="A0A6B0UP41"/>
<feature type="chain" id="PRO_5025601662" evidence="1">
    <location>
        <begin position="25"/>
        <end position="123"/>
    </location>
</feature>
<organism evidence="2">
    <name type="scientific">Ixodes ricinus</name>
    <name type="common">Common tick</name>
    <name type="synonym">Acarus ricinus</name>
    <dbReference type="NCBI Taxonomy" id="34613"/>
    <lineage>
        <taxon>Eukaryota</taxon>
        <taxon>Metazoa</taxon>
        <taxon>Ecdysozoa</taxon>
        <taxon>Arthropoda</taxon>
        <taxon>Chelicerata</taxon>
        <taxon>Arachnida</taxon>
        <taxon>Acari</taxon>
        <taxon>Parasitiformes</taxon>
        <taxon>Ixodida</taxon>
        <taxon>Ixodoidea</taxon>
        <taxon>Ixodidae</taxon>
        <taxon>Ixodinae</taxon>
        <taxon>Ixodes</taxon>
    </lineage>
</organism>
<accession>A0A6B0UP41</accession>